<dbReference type="GO" id="GO:0000981">
    <property type="term" value="F:DNA-binding transcription factor activity, RNA polymerase II-specific"/>
    <property type="evidence" value="ECO:0007669"/>
    <property type="project" value="InterPro"/>
</dbReference>
<evidence type="ECO:0000256" key="1">
    <source>
        <dbReference type="SAM" id="MobiDB-lite"/>
    </source>
</evidence>
<dbReference type="PROSITE" id="PS50127">
    <property type="entry name" value="UBC_2"/>
    <property type="match status" value="1"/>
</dbReference>
<evidence type="ECO:0000313" key="4">
    <source>
        <dbReference type="Proteomes" id="UP000177798"/>
    </source>
</evidence>
<dbReference type="SMART" id="SM00212">
    <property type="entry name" value="UBCc"/>
    <property type="match status" value="1"/>
</dbReference>
<dbReference type="Gene3D" id="3.10.110.10">
    <property type="entry name" value="Ubiquitin Conjugating Enzyme"/>
    <property type="match status" value="1"/>
</dbReference>
<organism evidence="3 4">
    <name type="scientific">Sclerotinia sclerotiorum (strain ATCC 18683 / 1980 / Ss-1)</name>
    <name type="common">White mold</name>
    <name type="synonym">Whetzelinia sclerotiorum</name>
    <dbReference type="NCBI Taxonomy" id="665079"/>
    <lineage>
        <taxon>Eukaryota</taxon>
        <taxon>Fungi</taxon>
        <taxon>Dikarya</taxon>
        <taxon>Ascomycota</taxon>
        <taxon>Pezizomycotina</taxon>
        <taxon>Leotiomycetes</taxon>
        <taxon>Helotiales</taxon>
        <taxon>Sclerotiniaceae</taxon>
        <taxon>Sclerotinia</taxon>
    </lineage>
</organism>
<dbReference type="Pfam" id="PF00179">
    <property type="entry name" value="UQ_con"/>
    <property type="match status" value="1"/>
</dbReference>
<dbReference type="Gene3D" id="1.20.120.1020">
    <property type="entry name" value="Prion-inhibition and propagation, HeLo domain"/>
    <property type="match status" value="1"/>
</dbReference>
<feature type="region of interest" description="Disordered" evidence="1">
    <location>
        <begin position="244"/>
        <end position="273"/>
    </location>
</feature>
<dbReference type="SUPFAM" id="SSF57701">
    <property type="entry name" value="Zn2/Cys6 DNA-binding domain"/>
    <property type="match status" value="1"/>
</dbReference>
<reference evidence="4" key="1">
    <citation type="journal article" date="2017" name="Genome Biol. Evol.">
        <title>The complete genome sequence of the phytopathogenic fungus Sclerotinia sclerotiorum reveals insights into the genome architecture of broad host range pathogens.</title>
        <authorList>
            <person name="Derbyshire M."/>
            <person name="Denton-Giles M."/>
            <person name="Hegedus D."/>
            <person name="Seifbarghy S."/>
            <person name="Rollins J."/>
            <person name="van Kan J."/>
            <person name="Seidl M.F."/>
            <person name="Faino L."/>
            <person name="Mbengue M."/>
            <person name="Navaud O."/>
            <person name="Raffaele S."/>
            <person name="Hammond-Kosack K."/>
            <person name="Heard S."/>
            <person name="Oliver R."/>
        </authorList>
    </citation>
    <scope>NUCLEOTIDE SEQUENCE [LARGE SCALE GENOMIC DNA]</scope>
    <source>
        <strain evidence="4">ATCC 18683 / 1980 / Ss-1</strain>
    </source>
</reference>
<dbReference type="InterPro" id="IPR036864">
    <property type="entry name" value="Zn2-C6_fun-type_DNA-bd_sf"/>
</dbReference>
<dbReference type="RefSeq" id="XP_001586933.1">
    <property type="nucleotide sequence ID" value="XM_001586883.1"/>
</dbReference>
<dbReference type="Proteomes" id="UP000177798">
    <property type="component" value="Chromosome 12"/>
</dbReference>
<dbReference type="PANTHER" id="PTHR24068">
    <property type="entry name" value="UBIQUITIN-CONJUGATING ENZYME E2"/>
    <property type="match status" value="1"/>
</dbReference>
<dbReference type="Pfam" id="PF14479">
    <property type="entry name" value="HeLo"/>
    <property type="match status" value="1"/>
</dbReference>
<dbReference type="EMBL" id="CP017825">
    <property type="protein sequence ID" value="APA14243.1"/>
    <property type="molecule type" value="Genomic_DNA"/>
</dbReference>
<sequence>MSGAAEGLAGLTLSAISVAALFTTCIECFDIVIAGKNFSEDFEQLCALFSLERARFGLWGESVGLIPDPNNGRRLQYDKNIDRQDIRPGVERILNNIQILLEEGARINKKYGEMLVTQQSTSLGMQVFKTSFERFKLRIREHQKDTPAWKVTSWVVHDAKKFEDLIERLRRYVDGLESITKSLGLLENQHSRLLEEIDSISDVESLRLLRDASSIHGNSSTGDISETASKRFSFKTACTRQSTGLFSHPNSMPKPPGAWPPSLPSHKKEMGKETQQKRSNTCQECLQEHYKCETINKTGSCLRCIQTGRECSFSKSPRKDLATSFTSTSEVVDAMYDANTDPSSPQQLSQNRRLMQGLIEMAGPQQALSFSTGDTNYGDRLTAIKSEDAEFWVQSSGKLVTAAQTGPAVWKRIFLDLRGIRQANIPFISATPINNSLDTILASIEGPPETPYEGGIFWITFKITDHYPDQLPLMRFNTKIYHPNISPQGYVCCIDSQLQNHPRRLKSLDKWPSGSNRKLDWSIGALLTALCDLLSSPDVDDPLVPEIAHTYHKNFDEYCSNARLYTKKYASGERPDETNIVFFDISSQGIDTSSKDVDSSSKEIDLTDSLNSHQRKHHGRMAKLLWSRRNYQ</sequence>
<evidence type="ECO:0000313" key="3">
    <source>
        <dbReference type="EMBL" id="APA14243.1"/>
    </source>
</evidence>
<dbReference type="VEuPathDB" id="FungiDB:sscle_12g090130"/>
<dbReference type="KEGG" id="ssl:SS1G_11962"/>
<dbReference type="InterPro" id="IPR038305">
    <property type="entry name" value="HeLo_sf"/>
</dbReference>
<dbReference type="InterPro" id="IPR016135">
    <property type="entry name" value="UBQ-conjugating_enzyme/RWD"/>
</dbReference>
<protein>
    <recommendedName>
        <fullName evidence="2">UBC core domain-containing protein</fullName>
    </recommendedName>
</protein>
<dbReference type="SUPFAM" id="SSF54495">
    <property type="entry name" value="UBC-like"/>
    <property type="match status" value="1"/>
</dbReference>
<name>A0A1D9QI07_SCLS1</name>
<evidence type="ECO:0000259" key="2">
    <source>
        <dbReference type="PROSITE" id="PS50127"/>
    </source>
</evidence>
<gene>
    <name evidence="3" type="ORF">sscle_12g090130</name>
</gene>
<dbReference type="OMA" id="NASAWEV"/>
<proteinExistence type="predicted"/>
<dbReference type="InterPro" id="IPR029498">
    <property type="entry name" value="HeLo_dom"/>
</dbReference>
<feature type="compositionally biased region" description="Pro residues" evidence="1">
    <location>
        <begin position="252"/>
        <end position="263"/>
    </location>
</feature>
<dbReference type="AlphaFoldDB" id="A0A1D9QI07"/>
<dbReference type="InterPro" id="IPR000608">
    <property type="entry name" value="UBC"/>
</dbReference>
<feature type="domain" description="UBC core" evidence="2">
    <location>
        <begin position="408"/>
        <end position="571"/>
    </location>
</feature>
<accession>A0A1D9QI07</accession>
<dbReference type="GO" id="GO:0008270">
    <property type="term" value="F:zinc ion binding"/>
    <property type="evidence" value="ECO:0007669"/>
    <property type="project" value="InterPro"/>
</dbReference>
<dbReference type="OrthoDB" id="20872at2759"/>